<comment type="caution">
    <text evidence="2">The sequence shown here is derived from an EMBL/GenBank/DDBJ whole genome shotgun (WGS) entry which is preliminary data.</text>
</comment>
<dbReference type="EC" id="3.1.-.-" evidence="2"/>
<dbReference type="Gene3D" id="3.40.50.1010">
    <property type="entry name" value="5'-nuclease"/>
    <property type="match status" value="1"/>
</dbReference>
<protein>
    <submittedName>
        <fullName evidence="2">Ribonuclease VapC</fullName>
        <ecNumber evidence="2">3.1.-.-</ecNumber>
    </submittedName>
</protein>
<proteinExistence type="predicted"/>
<name>A0A840AT40_9HYPH</name>
<evidence type="ECO:0000313" key="2">
    <source>
        <dbReference type="EMBL" id="MBB3932388.1"/>
    </source>
</evidence>
<evidence type="ECO:0000259" key="1">
    <source>
        <dbReference type="Pfam" id="PF01850"/>
    </source>
</evidence>
<dbReference type="InterPro" id="IPR002716">
    <property type="entry name" value="PIN_dom"/>
</dbReference>
<evidence type="ECO:0000313" key="3">
    <source>
        <dbReference type="Proteomes" id="UP000553963"/>
    </source>
</evidence>
<accession>A0A840AT40</accession>
<dbReference type="SUPFAM" id="SSF88723">
    <property type="entry name" value="PIN domain-like"/>
    <property type="match status" value="1"/>
</dbReference>
<dbReference type="Proteomes" id="UP000553963">
    <property type="component" value="Unassembled WGS sequence"/>
</dbReference>
<dbReference type="Pfam" id="PF01850">
    <property type="entry name" value="PIN"/>
    <property type="match status" value="1"/>
</dbReference>
<dbReference type="EMBL" id="JACIDS010000004">
    <property type="protein sequence ID" value="MBB3932388.1"/>
    <property type="molecule type" value="Genomic_DNA"/>
</dbReference>
<sequence length="106" mass="11120">MQALQSASSLLISAGTLSEAMIVADGRGQFDALEALLEGLGPSIIPVTAETALRVRAAYRRWGKGRHPASLNLGDCFAYALAAERGCPLLFIGNDFARTDIVSAIA</sequence>
<keyword evidence="3" id="KW-1185">Reference proteome</keyword>
<dbReference type="GO" id="GO:0016787">
    <property type="term" value="F:hydrolase activity"/>
    <property type="evidence" value="ECO:0007669"/>
    <property type="project" value="UniProtKB-KW"/>
</dbReference>
<organism evidence="2 3">
    <name type="scientific">Kaistia hirudinis</name>
    <dbReference type="NCBI Taxonomy" id="1293440"/>
    <lineage>
        <taxon>Bacteria</taxon>
        <taxon>Pseudomonadati</taxon>
        <taxon>Pseudomonadota</taxon>
        <taxon>Alphaproteobacteria</taxon>
        <taxon>Hyphomicrobiales</taxon>
        <taxon>Kaistiaceae</taxon>
        <taxon>Kaistia</taxon>
    </lineage>
</organism>
<reference evidence="2 3" key="1">
    <citation type="submission" date="2020-08" db="EMBL/GenBank/DDBJ databases">
        <title>Genomic Encyclopedia of Type Strains, Phase IV (KMG-IV): sequencing the most valuable type-strain genomes for metagenomic binning, comparative biology and taxonomic classification.</title>
        <authorList>
            <person name="Goeker M."/>
        </authorList>
    </citation>
    <scope>NUCLEOTIDE SEQUENCE [LARGE SCALE GENOMIC DNA]</scope>
    <source>
        <strain evidence="2 3">DSM 25966</strain>
    </source>
</reference>
<keyword evidence="2" id="KW-0378">Hydrolase</keyword>
<dbReference type="InterPro" id="IPR029060">
    <property type="entry name" value="PIN-like_dom_sf"/>
</dbReference>
<dbReference type="CDD" id="cd09871">
    <property type="entry name" value="PIN_MtVapC28-VapC30-like"/>
    <property type="match status" value="1"/>
</dbReference>
<dbReference type="AlphaFoldDB" id="A0A840AT40"/>
<feature type="domain" description="PIN" evidence="1">
    <location>
        <begin position="3"/>
        <end position="100"/>
    </location>
</feature>
<gene>
    <name evidence="2" type="ORF">GGR25_003446</name>
</gene>